<dbReference type="InterPro" id="IPR039366">
    <property type="entry name" value="Pilotin"/>
</dbReference>
<reference evidence="3 4" key="1">
    <citation type="submission" date="2016-05" db="EMBL/GenBank/DDBJ databases">
        <authorList>
            <person name="Lavstsen T."/>
            <person name="Jespersen J.S."/>
        </authorList>
    </citation>
    <scope>NUCLEOTIDE SEQUENCE [LARGE SCALE GENOMIC DNA]</scope>
    <source>
        <strain evidence="3 4">B7-9</strain>
    </source>
</reference>
<proteinExistence type="predicted"/>
<feature type="region of interest" description="Disordered" evidence="1">
    <location>
        <begin position="28"/>
        <end position="47"/>
    </location>
</feature>
<evidence type="ECO:0000313" key="4">
    <source>
        <dbReference type="Proteomes" id="UP000220922"/>
    </source>
</evidence>
<feature type="signal peptide" evidence="2">
    <location>
        <begin position="1"/>
        <end position="25"/>
    </location>
</feature>
<evidence type="ECO:0000256" key="2">
    <source>
        <dbReference type="SAM" id="SignalP"/>
    </source>
</evidence>
<comment type="caution">
    <text evidence="3">The sequence shown here is derived from an EMBL/GenBank/DDBJ whole genome shotgun (WGS) entry which is preliminary data.</text>
</comment>
<evidence type="ECO:0000256" key="1">
    <source>
        <dbReference type="SAM" id="MobiDB-lite"/>
    </source>
</evidence>
<feature type="compositionally biased region" description="Pro residues" evidence="1">
    <location>
        <begin position="29"/>
        <end position="45"/>
    </location>
</feature>
<dbReference type="Pfam" id="PF07224">
    <property type="entry name" value="Chlorophyllase"/>
    <property type="match status" value="1"/>
</dbReference>
<dbReference type="Proteomes" id="UP000220922">
    <property type="component" value="Unassembled WGS sequence"/>
</dbReference>
<gene>
    <name evidence="3" type="ORF">A9Q02_10330</name>
</gene>
<sequence length="797" mass="85150">MASLASGLARMGLMMVLFALLAACAASPAPTPTPTPAPPTEPPAAVPMTARPYALGTTDVQVDVGFGATELLELRGTVASPANPGRYPLALVLHGSHTVCPTPPDQEEEPFSCSQVVQQRNDPGFAYLLEALAERGFIALAPDLNMAFRSPFDGEANALDTSRVQLILDRQLEALRTGDQAFALANEVEADLTQRYLIGHSRGGMAAYGVGVTWDADEATEVRGLLLLAPMIETPLFQPVPFTTAPAVDLPLAVVLPSCDGDVGNLDGQHYVEAARIDPQRQQPAISILLPGANHNFFNDGLTVDDSRSAFGFCDPETPRMPRADQRGFLEAFAPALFEAWRTETIFDLELVAPAQPVPATIAGVPTQSFVVYPAAQRRPVLSALRSTELDVGPLGGAVTVQDATLEFCAYQSFGAGILCRPFVQIPGGPAQMHFAWESAQARLRVDLPPTAGDTRDATALQLRLALDPTDLRMPTGEAQRVRVVLQDQAGAMAEQVVSIALPTGRLGTNRWSDPVYLSSVRLPLSQFDGVDRAQLAAIELYPESAGGALFLADLELVSATEVIEIAALPEPFGTLDVQLTGANTDPFPPESQLFVRLRMAGVAEEEPDLVVVQTYDVSDQSLPLEVSVPYNRATLDGRNDYELEAGILVPDGTQYNTPQPVLAIRAGEIQTPLELIVEPIVIVEAPTPTPDATLRVVIRAPEGQPFVPGLDLSVVLLERETGAPLAGATEVTTEATVETFELELAYNTADVKEGGVYALSVQVFQDLFTVIASNDDLEPIDLNADVVELQLKVVQP</sequence>
<protein>
    <submittedName>
        <fullName evidence="3">Uncharacterized protein</fullName>
    </submittedName>
</protein>
<feature type="chain" id="PRO_5013957768" evidence="2">
    <location>
        <begin position="26"/>
        <end position="797"/>
    </location>
</feature>
<keyword evidence="2" id="KW-0732">Signal</keyword>
<dbReference type="SUPFAM" id="SSF53474">
    <property type="entry name" value="alpha/beta-Hydrolases"/>
    <property type="match status" value="1"/>
</dbReference>
<dbReference type="OrthoDB" id="9808543at2"/>
<organism evidence="3 4">
    <name type="scientific">Candidatus Chloroploca asiatica</name>
    <dbReference type="NCBI Taxonomy" id="1506545"/>
    <lineage>
        <taxon>Bacteria</taxon>
        <taxon>Bacillati</taxon>
        <taxon>Chloroflexota</taxon>
        <taxon>Chloroflexia</taxon>
        <taxon>Chloroflexales</taxon>
        <taxon>Chloroflexineae</taxon>
        <taxon>Oscillochloridaceae</taxon>
        <taxon>Candidatus Chloroploca</taxon>
    </lineage>
</organism>
<dbReference type="Pfam" id="PF09619">
    <property type="entry name" value="YscW"/>
    <property type="match status" value="1"/>
</dbReference>
<dbReference type="InterPro" id="IPR017395">
    <property type="entry name" value="Chlorophyllase-like"/>
</dbReference>
<evidence type="ECO:0000313" key="3">
    <source>
        <dbReference type="EMBL" id="PDW00210.1"/>
    </source>
</evidence>
<dbReference type="EMBL" id="LYXE01000050">
    <property type="protein sequence ID" value="PDW00210.1"/>
    <property type="molecule type" value="Genomic_DNA"/>
</dbReference>
<dbReference type="AlphaFoldDB" id="A0A2H3L1B5"/>
<name>A0A2H3L1B5_9CHLR</name>
<dbReference type="Gene3D" id="3.40.50.1820">
    <property type="entry name" value="alpha/beta hydrolase"/>
    <property type="match status" value="1"/>
</dbReference>
<dbReference type="RefSeq" id="WP_097651167.1">
    <property type="nucleotide sequence ID" value="NZ_LYXE01000050.1"/>
</dbReference>
<keyword evidence="4" id="KW-1185">Reference proteome</keyword>
<dbReference type="InterPro" id="IPR029058">
    <property type="entry name" value="AB_hydrolase_fold"/>
</dbReference>
<accession>A0A2H3L1B5</accession>